<accession>A0A6A6TCC0</accession>
<dbReference type="Proteomes" id="UP000799324">
    <property type="component" value="Unassembled WGS sequence"/>
</dbReference>
<reference evidence="3" key="1">
    <citation type="journal article" date="2020" name="Stud. Mycol.">
        <title>101 Dothideomycetes genomes: a test case for predicting lifestyles and emergence of pathogens.</title>
        <authorList>
            <person name="Haridas S."/>
            <person name="Albert R."/>
            <person name="Binder M."/>
            <person name="Bloem J."/>
            <person name="Labutti K."/>
            <person name="Salamov A."/>
            <person name="Andreopoulos B."/>
            <person name="Baker S."/>
            <person name="Barry K."/>
            <person name="Bills G."/>
            <person name="Bluhm B."/>
            <person name="Cannon C."/>
            <person name="Castanera R."/>
            <person name="Culley D."/>
            <person name="Daum C."/>
            <person name="Ezra D."/>
            <person name="Gonzalez J."/>
            <person name="Henrissat B."/>
            <person name="Kuo A."/>
            <person name="Liang C."/>
            <person name="Lipzen A."/>
            <person name="Lutzoni F."/>
            <person name="Magnuson J."/>
            <person name="Mondo S."/>
            <person name="Nolan M."/>
            <person name="Ohm R."/>
            <person name="Pangilinan J."/>
            <person name="Park H.-J."/>
            <person name="Ramirez L."/>
            <person name="Alfaro M."/>
            <person name="Sun H."/>
            <person name="Tritt A."/>
            <person name="Yoshinaga Y."/>
            <person name="Zwiers L.-H."/>
            <person name="Turgeon B."/>
            <person name="Goodwin S."/>
            <person name="Spatafora J."/>
            <person name="Crous P."/>
            <person name="Grigoriev I."/>
        </authorList>
    </citation>
    <scope>NUCLEOTIDE SEQUENCE</scope>
    <source>
        <strain evidence="3">CBS 122681</strain>
    </source>
</reference>
<dbReference type="Gene3D" id="3.10.310.10">
    <property type="entry name" value="Diaminopimelate Epimerase, Chain A, domain 1"/>
    <property type="match status" value="2"/>
</dbReference>
<dbReference type="InterPro" id="IPR007400">
    <property type="entry name" value="PrpF-like"/>
</dbReference>
<dbReference type="PANTHER" id="PTHR43709">
    <property type="entry name" value="ACONITATE ISOMERASE-RELATED"/>
    <property type="match status" value="1"/>
</dbReference>
<keyword evidence="4" id="KW-1185">Reference proteome</keyword>
<organism evidence="3 4">
    <name type="scientific">Lophiostoma macrostomum CBS 122681</name>
    <dbReference type="NCBI Taxonomy" id="1314788"/>
    <lineage>
        <taxon>Eukaryota</taxon>
        <taxon>Fungi</taxon>
        <taxon>Dikarya</taxon>
        <taxon>Ascomycota</taxon>
        <taxon>Pezizomycotina</taxon>
        <taxon>Dothideomycetes</taxon>
        <taxon>Pleosporomycetidae</taxon>
        <taxon>Pleosporales</taxon>
        <taxon>Lophiostomataceae</taxon>
        <taxon>Lophiostoma</taxon>
    </lineage>
</organism>
<dbReference type="EMBL" id="MU004334">
    <property type="protein sequence ID" value="KAF2656568.1"/>
    <property type="molecule type" value="Genomic_DNA"/>
</dbReference>
<evidence type="ECO:0000256" key="2">
    <source>
        <dbReference type="ARBA" id="ARBA00023235"/>
    </source>
</evidence>
<proteinExistence type="inferred from homology"/>
<dbReference type="SUPFAM" id="SSF54506">
    <property type="entry name" value="Diaminopimelate epimerase-like"/>
    <property type="match status" value="2"/>
</dbReference>
<sequence length="406" mass="42676">MKAFRSGLRAVRAVPQYRATTTRWFHAQRPLRASQQTLPAAYYRGGTSRAIIFNTKDLPKEQKAWPEIFRGVINSPDPNGRQLDGMGGGVSSLSKVCIVGPSSRSDADVDYTFAAIGVKNPEVDFSSNCGNMSAAIGPYAVDSGLVKPDQDGKATVRIHNTNTGKLIHSSFPVNGGQATVNGDFAIDGVAGTGAKVELAFLNPAGSKTGKVLPTSNVADVFDGIKATCIDVGNPCVFIQASDMGVEGGILADAIEAHPTLLQRLDSIRRQAAVAMGIASDERDNAIPGSIPKVAMVSAPHGHALASGEFLEARSCDLVVRAISVGQPHRAVPITVAMALTVASKMEGSTVHESTSRVPVDPDGITIGHNSGRLLVGAQFDSDGEVAAATVFRTARRIMQGTVYWKN</sequence>
<dbReference type="AlphaFoldDB" id="A0A6A6TCC0"/>
<dbReference type="OrthoDB" id="10267539at2759"/>
<dbReference type="PANTHER" id="PTHR43709:SF2">
    <property type="entry name" value="DUF453 DOMAIN PROTEIN (AFU_ORTHOLOGUE AFUA_6G00360)"/>
    <property type="match status" value="1"/>
</dbReference>
<evidence type="ECO:0000256" key="1">
    <source>
        <dbReference type="ARBA" id="ARBA00007673"/>
    </source>
</evidence>
<name>A0A6A6TCC0_9PLEO</name>
<protein>
    <submittedName>
        <fullName evidence="3">DUF453-domain-containing protein</fullName>
    </submittedName>
</protein>
<comment type="similarity">
    <text evidence="1">Belongs to the PrpF family.</text>
</comment>
<dbReference type="GO" id="GO:0016853">
    <property type="term" value="F:isomerase activity"/>
    <property type="evidence" value="ECO:0007669"/>
    <property type="project" value="UniProtKB-KW"/>
</dbReference>
<keyword evidence="2" id="KW-0413">Isomerase</keyword>
<evidence type="ECO:0000313" key="4">
    <source>
        <dbReference type="Proteomes" id="UP000799324"/>
    </source>
</evidence>
<evidence type="ECO:0000313" key="3">
    <source>
        <dbReference type="EMBL" id="KAF2656568.1"/>
    </source>
</evidence>
<gene>
    <name evidence="3" type="ORF">K491DRAFT_715158</name>
</gene>
<dbReference type="Pfam" id="PF04303">
    <property type="entry name" value="PrpF"/>
    <property type="match status" value="1"/>
</dbReference>